<dbReference type="GeneID" id="70581901"/>
<organism evidence="1 2">
    <name type="scientific">Vibrio cincinnatiensis DSM 19608</name>
    <dbReference type="NCBI Taxonomy" id="1123491"/>
    <lineage>
        <taxon>Bacteria</taxon>
        <taxon>Pseudomonadati</taxon>
        <taxon>Pseudomonadota</taxon>
        <taxon>Gammaproteobacteria</taxon>
        <taxon>Vibrionales</taxon>
        <taxon>Vibrionaceae</taxon>
        <taxon>Vibrio</taxon>
    </lineage>
</organism>
<sequence length="99" mass="11272">MLAEAGKLVWSAGSTIVGVFVEKSKAEELYRFIVPDIQQDLRNGKSFESEKVVSGIKILEKLPPIGARRRNFSRRYLKSKTDFLALPQDPDALSIAYWW</sequence>
<dbReference type="EMBL" id="FUXB01000041">
    <property type="protein sequence ID" value="SKA29137.1"/>
    <property type="molecule type" value="Genomic_DNA"/>
</dbReference>
<reference evidence="2" key="1">
    <citation type="submission" date="2017-02" db="EMBL/GenBank/DDBJ databases">
        <authorList>
            <person name="Varghese N."/>
            <person name="Submissions S."/>
        </authorList>
    </citation>
    <scope>NUCLEOTIDE SEQUENCE [LARGE SCALE GENOMIC DNA]</scope>
    <source>
        <strain evidence="2">DSM 19608</strain>
    </source>
</reference>
<keyword evidence="2" id="KW-1185">Reference proteome</keyword>
<gene>
    <name evidence="1" type="ORF">SAMN02745782_03365</name>
</gene>
<evidence type="ECO:0000313" key="1">
    <source>
        <dbReference type="EMBL" id="SKA29137.1"/>
    </source>
</evidence>
<proteinExistence type="predicted"/>
<dbReference type="AlphaFoldDB" id="A0A1T4SLR3"/>
<evidence type="ECO:0000313" key="2">
    <source>
        <dbReference type="Proteomes" id="UP000190834"/>
    </source>
</evidence>
<name>A0A1T4SLR3_VIBCI</name>
<protein>
    <submittedName>
        <fullName evidence="1">Uncharacterized protein</fullName>
    </submittedName>
</protein>
<accession>A0A1T4SLR3</accession>
<dbReference type="RefSeq" id="WP_078927646.1">
    <property type="nucleotide sequence ID" value="NZ_FUXB01000041.1"/>
</dbReference>
<dbReference type="OrthoDB" id="6295341at2"/>
<dbReference type="Proteomes" id="UP000190834">
    <property type="component" value="Unassembled WGS sequence"/>
</dbReference>